<accession>A0A9W4T016</accession>
<organism evidence="2 3">
    <name type="scientific">Funneliformis geosporum</name>
    <dbReference type="NCBI Taxonomy" id="1117311"/>
    <lineage>
        <taxon>Eukaryota</taxon>
        <taxon>Fungi</taxon>
        <taxon>Fungi incertae sedis</taxon>
        <taxon>Mucoromycota</taxon>
        <taxon>Glomeromycotina</taxon>
        <taxon>Glomeromycetes</taxon>
        <taxon>Glomerales</taxon>
        <taxon>Glomeraceae</taxon>
        <taxon>Funneliformis</taxon>
    </lineage>
</organism>
<dbReference type="Gene3D" id="1.20.1070.10">
    <property type="entry name" value="Rhodopsin 7-helix transmembrane proteins"/>
    <property type="match status" value="1"/>
</dbReference>
<sequence length="263" mass="30390">MDTSSPQPPRLDTPENMKDFHTVVYLTIIMTMFSLCGCSYVFFRTYKQWILNKKRSLPMIYLLPFYTAFSDFLINVAFFVNIIHTAIYAEIWDQPMCRIISTVHWGILTINLTLYSVIASITYTRVCCEIYFVYGPYDYKLWLLVIGISAIFQVINIPNHGARKFCNADGELDSAAIKKRDEIEKKEKRAAKKIISYMLVFLLQWTPVQIHLITRWFNIDDAWIYILAATGQLLGGIGNAVNYIFNEGYVTRSSSSESSENEI</sequence>
<protein>
    <submittedName>
        <fullName evidence="2">1093_t:CDS:1</fullName>
    </submittedName>
</protein>
<proteinExistence type="predicted"/>
<feature type="non-terminal residue" evidence="2">
    <location>
        <position position="263"/>
    </location>
</feature>
<gene>
    <name evidence="2" type="ORF">FWILDA_LOCUS13320</name>
</gene>
<keyword evidence="1" id="KW-0472">Membrane</keyword>
<name>A0A9W4T016_9GLOM</name>
<dbReference type="SUPFAM" id="SSF81321">
    <property type="entry name" value="Family A G protein-coupled receptor-like"/>
    <property type="match status" value="1"/>
</dbReference>
<comment type="caution">
    <text evidence="2">The sequence shown here is derived from an EMBL/GenBank/DDBJ whole genome shotgun (WGS) entry which is preliminary data.</text>
</comment>
<feature type="transmembrane region" description="Helical" evidence="1">
    <location>
        <begin position="194"/>
        <end position="217"/>
    </location>
</feature>
<evidence type="ECO:0000256" key="1">
    <source>
        <dbReference type="SAM" id="Phobius"/>
    </source>
</evidence>
<dbReference type="Proteomes" id="UP001153678">
    <property type="component" value="Unassembled WGS sequence"/>
</dbReference>
<keyword evidence="1" id="KW-1133">Transmembrane helix</keyword>
<dbReference type="EMBL" id="CAMKVN010004874">
    <property type="protein sequence ID" value="CAI2187915.1"/>
    <property type="molecule type" value="Genomic_DNA"/>
</dbReference>
<reference evidence="2" key="1">
    <citation type="submission" date="2022-08" db="EMBL/GenBank/DDBJ databases">
        <authorList>
            <person name="Kallberg Y."/>
            <person name="Tangrot J."/>
            <person name="Rosling A."/>
        </authorList>
    </citation>
    <scope>NUCLEOTIDE SEQUENCE</scope>
    <source>
        <strain evidence="2">Wild A</strain>
    </source>
</reference>
<feature type="transmembrane region" description="Helical" evidence="1">
    <location>
        <begin position="223"/>
        <end position="245"/>
    </location>
</feature>
<keyword evidence="1" id="KW-0812">Transmembrane</keyword>
<dbReference type="OrthoDB" id="2423254at2759"/>
<evidence type="ECO:0000313" key="3">
    <source>
        <dbReference type="Proteomes" id="UP001153678"/>
    </source>
</evidence>
<keyword evidence="3" id="KW-1185">Reference proteome</keyword>
<feature type="transmembrane region" description="Helical" evidence="1">
    <location>
        <begin position="20"/>
        <end position="43"/>
    </location>
</feature>
<feature type="transmembrane region" description="Helical" evidence="1">
    <location>
        <begin position="63"/>
        <end position="87"/>
    </location>
</feature>
<dbReference type="AlphaFoldDB" id="A0A9W4T016"/>
<evidence type="ECO:0000313" key="2">
    <source>
        <dbReference type="EMBL" id="CAI2187915.1"/>
    </source>
</evidence>